<keyword evidence="2" id="KW-1185">Reference proteome</keyword>
<protein>
    <submittedName>
        <fullName evidence="1">YkgJ family cysteine cluster protein</fullName>
    </submittedName>
</protein>
<dbReference type="Proteomes" id="UP000663929">
    <property type="component" value="Chromosome"/>
</dbReference>
<dbReference type="Pfam" id="PF03692">
    <property type="entry name" value="CxxCxxCC"/>
    <property type="match status" value="1"/>
</dbReference>
<dbReference type="RefSeq" id="WP_237379821.1">
    <property type="nucleotide sequence ID" value="NZ_CP071793.1"/>
</dbReference>
<evidence type="ECO:0000313" key="1">
    <source>
        <dbReference type="EMBL" id="QTD50190.1"/>
    </source>
</evidence>
<organism evidence="1 2">
    <name type="scientific">Sulfidibacter corallicola</name>
    <dbReference type="NCBI Taxonomy" id="2818388"/>
    <lineage>
        <taxon>Bacteria</taxon>
        <taxon>Pseudomonadati</taxon>
        <taxon>Acidobacteriota</taxon>
        <taxon>Holophagae</taxon>
        <taxon>Acanthopleuribacterales</taxon>
        <taxon>Acanthopleuribacteraceae</taxon>
        <taxon>Sulfidibacter</taxon>
    </lineage>
</organism>
<accession>A0A8A4TKX5</accession>
<proteinExistence type="predicted"/>
<gene>
    <name evidence="1" type="ORF">J3U87_31785</name>
</gene>
<dbReference type="EMBL" id="CP071793">
    <property type="protein sequence ID" value="QTD50190.1"/>
    <property type="molecule type" value="Genomic_DNA"/>
</dbReference>
<sequence>MTDLNAEVTAAAAAVATVHRDRLQCRRGCSGCCVDGLTVFRIEADLIRERFADLLGAGEPGREGACAFLDAQGGCRIYEVRPYVCRTQGLPLRWLEEDEEGWLEYRDICPLNEPGPPLEELDESDCWTIGPWEGRLAELQKHVYGDRGRVRLRELFDKSSSEKAGE</sequence>
<dbReference type="InterPro" id="IPR005358">
    <property type="entry name" value="Puta_zinc/iron-chelating_dom"/>
</dbReference>
<evidence type="ECO:0000313" key="2">
    <source>
        <dbReference type="Proteomes" id="UP000663929"/>
    </source>
</evidence>
<reference evidence="1" key="1">
    <citation type="submission" date="2021-03" db="EMBL/GenBank/DDBJ databases">
        <title>Acanthopleuribacteraceae sp. M133.</title>
        <authorList>
            <person name="Wang G."/>
        </authorList>
    </citation>
    <scope>NUCLEOTIDE SEQUENCE</scope>
    <source>
        <strain evidence="1">M133</strain>
    </source>
</reference>
<dbReference type="AlphaFoldDB" id="A0A8A4TKX5"/>
<dbReference type="KEGG" id="scor:J3U87_31785"/>
<name>A0A8A4TKX5_SULCO</name>